<evidence type="ECO:0000313" key="9">
    <source>
        <dbReference type="EMBL" id="TPQ15614.1"/>
    </source>
</evidence>
<dbReference type="OrthoDB" id="3357461at2"/>
<evidence type="ECO:0000256" key="6">
    <source>
        <dbReference type="SAM" id="MobiDB-lite"/>
    </source>
</evidence>
<keyword evidence="9" id="KW-0067">ATP-binding</keyword>
<name>A0A505CVM5_9ACTN</name>
<feature type="domain" description="Histidine kinase/HSP90-like ATPase" evidence="8">
    <location>
        <begin position="221"/>
        <end position="328"/>
    </location>
</feature>
<feature type="compositionally biased region" description="Pro residues" evidence="6">
    <location>
        <begin position="430"/>
        <end position="446"/>
    </location>
</feature>
<dbReference type="GO" id="GO:0005524">
    <property type="term" value="F:ATP binding"/>
    <property type="evidence" value="ECO:0007669"/>
    <property type="project" value="UniProtKB-KW"/>
</dbReference>
<dbReference type="SUPFAM" id="SSF55874">
    <property type="entry name" value="ATPase domain of HSP90 chaperone/DNA topoisomerase II/histidine kinase"/>
    <property type="match status" value="1"/>
</dbReference>
<dbReference type="GO" id="GO:0000160">
    <property type="term" value="P:phosphorelay signal transduction system"/>
    <property type="evidence" value="ECO:0007669"/>
    <property type="project" value="TreeGrafter"/>
</dbReference>
<feature type="compositionally biased region" description="Basic and acidic residues" evidence="6">
    <location>
        <begin position="495"/>
        <end position="505"/>
    </location>
</feature>
<dbReference type="GO" id="GO:0004673">
    <property type="term" value="F:protein histidine kinase activity"/>
    <property type="evidence" value="ECO:0007669"/>
    <property type="project" value="UniProtKB-EC"/>
</dbReference>
<feature type="compositionally biased region" description="Low complexity" evidence="6">
    <location>
        <begin position="372"/>
        <end position="391"/>
    </location>
</feature>
<evidence type="ECO:0000256" key="2">
    <source>
        <dbReference type="ARBA" id="ARBA00012438"/>
    </source>
</evidence>
<dbReference type="EMBL" id="VCHX02000350">
    <property type="protein sequence ID" value="TPQ15614.1"/>
    <property type="molecule type" value="Genomic_DNA"/>
</dbReference>
<feature type="compositionally biased region" description="Low complexity" evidence="6">
    <location>
        <begin position="340"/>
        <end position="364"/>
    </location>
</feature>
<keyword evidence="9" id="KW-0547">Nucleotide-binding</keyword>
<dbReference type="GO" id="GO:0005886">
    <property type="term" value="C:plasma membrane"/>
    <property type="evidence" value="ECO:0007669"/>
    <property type="project" value="TreeGrafter"/>
</dbReference>
<dbReference type="PANTHER" id="PTHR45436:SF5">
    <property type="entry name" value="SENSOR HISTIDINE KINASE TRCS"/>
    <property type="match status" value="1"/>
</dbReference>
<evidence type="ECO:0000259" key="8">
    <source>
        <dbReference type="Pfam" id="PF02518"/>
    </source>
</evidence>
<gene>
    <name evidence="9" type="ORF">FGD71_045765</name>
</gene>
<dbReference type="PANTHER" id="PTHR45436">
    <property type="entry name" value="SENSOR HISTIDINE KINASE YKOH"/>
    <property type="match status" value="1"/>
</dbReference>
<keyword evidence="7" id="KW-0472">Membrane</keyword>
<evidence type="ECO:0000256" key="5">
    <source>
        <dbReference type="ARBA" id="ARBA00022777"/>
    </source>
</evidence>
<comment type="catalytic activity">
    <reaction evidence="1">
        <text>ATP + protein L-histidine = ADP + protein N-phospho-L-histidine.</text>
        <dbReference type="EC" id="2.7.13.3"/>
    </reaction>
</comment>
<dbReference type="Proteomes" id="UP000317378">
    <property type="component" value="Unassembled WGS sequence"/>
</dbReference>
<dbReference type="InterPro" id="IPR050428">
    <property type="entry name" value="TCS_sensor_his_kinase"/>
</dbReference>
<evidence type="ECO:0000256" key="4">
    <source>
        <dbReference type="ARBA" id="ARBA00022679"/>
    </source>
</evidence>
<dbReference type="InterPro" id="IPR003594">
    <property type="entry name" value="HATPase_dom"/>
</dbReference>
<feature type="region of interest" description="Disordered" evidence="6">
    <location>
        <begin position="336"/>
        <end position="540"/>
    </location>
</feature>
<keyword evidence="10" id="KW-1185">Reference proteome</keyword>
<dbReference type="InterPro" id="IPR036890">
    <property type="entry name" value="HATPase_C_sf"/>
</dbReference>
<keyword evidence="4" id="KW-0808">Transferase</keyword>
<accession>A0A505CVM5</accession>
<comment type="caution">
    <text evidence="9">The sequence shown here is derived from an EMBL/GenBank/DDBJ whole genome shotgun (WGS) entry which is preliminary data.</text>
</comment>
<evidence type="ECO:0000256" key="1">
    <source>
        <dbReference type="ARBA" id="ARBA00000085"/>
    </source>
</evidence>
<proteinExistence type="predicted"/>
<feature type="transmembrane region" description="Helical" evidence="7">
    <location>
        <begin position="6"/>
        <end position="25"/>
    </location>
</feature>
<evidence type="ECO:0000256" key="3">
    <source>
        <dbReference type="ARBA" id="ARBA00022553"/>
    </source>
</evidence>
<evidence type="ECO:0000256" key="7">
    <source>
        <dbReference type="SAM" id="Phobius"/>
    </source>
</evidence>
<keyword evidence="5" id="KW-0418">Kinase</keyword>
<dbReference type="AlphaFoldDB" id="A0A505CVM5"/>
<keyword evidence="7" id="KW-0812">Transmembrane</keyword>
<protein>
    <recommendedName>
        <fullName evidence="2">histidine kinase</fullName>
        <ecNumber evidence="2">2.7.13.3</ecNumber>
    </recommendedName>
</protein>
<dbReference type="Gene3D" id="3.30.565.10">
    <property type="entry name" value="Histidine kinase-like ATPase, C-terminal domain"/>
    <property type="match status" value="1"/>
</dbReference>
<keyword evidence="7" id="KW-1133">Transmembrane helix</keyword>
<sequence>MKELIPEAVFGCVAVGLLAVTVLLVRQLGITARLRRRNAELSEDVRLRDEEVRHLVAVRLPALEEAPQQPVPVPGIGLFDARLSGTAFATCLDHVLERFSTAVEHAQARADQSAKAALKSSMRSIQALANEQQVAISEMQERHDRPDVLRDLLEIDHANAQFGRRAQAIAVLCGSWPGRQRATSALIDVVRGATSRIRDYRRVQIHGQADIAVESRAVEPVVLAVAELLDNAARHSQPNTKVEVNVRTVHNGACVVIDDAGVGMDAQATERSGELLSGRHTVDVTRLDDPPQFGFAVIGVLAARYGFSVSVDTRSPYGGVRTVVFLPSALLTHRDPAEELPPVTVPPTRRTPARTSDPASDSTPAPEPAPEPASEAPEPAPAASADWSPRAETTGQAPVEEPSDAATTVGGLPKRSRRIPQQRSVTEEPAPAPAPAPAPGPAPAPAPASEAPEPAPAEEPSVGATTAHGLPKRRRRAPQQRPAAEEPASPPLDDSAARTAEETARRLGAFARGTRHGRAALDDLPDLSGSPHADEGNTRG</sequence>
<evidence type="ECO:0000313" key="10">
    <source>
        <dbReference type="Proteomes" id="UP000317378"/>
    </source>
</evidence>
<keyword evidence="3" id="KW-0597">Phosphoprotein</keyword>
<organism evidence="9 10">
    <name type="scientific">Streptomyces sporangiiformans</name>
    <dbReference type="NCBI Taxonomy" id="2315329"/>
    <lineage>
        <taxon>Bacteria</taxon>
        <taxon>Bacillati</taxon>
        <taxon>Actinomycetota</taxon>
        <taxon>Actinomycetes</taxon>
        <taxon>Kitasatosporales</taxon>
        <taxon>Streptomycetaceae</taxon>
        <taxon>Streptomyces</taxon>
    </lineage>
</organism>
<reference evidence="9 10" key="1">
    <citation type="submission" date="2019-06" db="EMBL/GenBank/DDBJ databases">
        <title>Streptomyces sporangiiformans sp. nov., a novel actinomycete isolated from soil in Mount Song.</title>
        <authorList>
            <person name="Han L."/>
        </authorList>
    </citation>
    <scope>NUCLEOTIDE SEQUENCE [LARGE SCALE GENOMIC DNA]</scope>
    <source>
        <strain evidence="9 10">NEAU-SSA 1</strain>
    </source>
</reference>
<dbReference type="Pfam" id="PF02518">
    <property type="entry name" value="HATPase_c"/>
    <property type="match status" value="1"/>
</dbReference>
<dbReference type="EC" id="2.7.13.3" evidence="2"/>
<dbReference type="RefSeq" id="WP_119106548.1">
    <property type="nucleotide sequence ID" value="NZ_QXMJ01000350.1"/>
</dbReference>